<evidence type="ECO:0000256" key="4">
    <source>
        <dbReference type="ARBA" id="ARBA00011990"/>
    </source>
</evidence>
<comment type="cofactor">
    <cofactor evidence="2 7">
        <name>NAD(+)</name>
        <dbReference type="ChEBI" id="CHEBI:57540"/>
    </cofactor>
</comment>
<evidence type="ECO:0000256" key="7">
    <source>
        <dbReference type="RuleBase" id="RU004473"/>
    </source>
</evidence>
<evidence type="ECO:0000256" key="2">
    <source>
        <dbReference type="ARBA" id="ARBA00001911"/>
    </source>
</evidence>
<proteinExistence type="inferred from homology"/>
<organism evidence="9">
    <name type="scientific">Candidatus Aschnera chinzeii</name>
    <dbReference type="NCBI Taxonomy" id="1485666"/>
    <lineage>
        <taxon>Bacteria</taxon>
        <taxon>Pseudomonadati</taxon>
        <taxon>Pseudomonadota</taxon>
        <taxon>Gammaproteobacteria</taxon>
        <taxon>Enterobacterales</taxon>
        <taxon>Enterobacteriaceae</taxon>
        <taxon>Candidatus Aschnera</taxon>
    </lineage>
</organism>
<dbReference type="AlphaFoldDB" id="A0AAT9G4S3"/>
<keyword evidence="5" id="KW-0520">NAD</keyword>
<dbReference type="PANTHER" id="PTHR43000">
    <property type="entry name" value="DTDP-D-GLUCOSE 4,6-DEHYDRATASE-RELATED"/>
    <property type="match status" value="1"/>
</dbReference>
<reference evidence="9" key="1">
    <citation type="journal article" date="2023" name="Front. Microbiol.">
        <title>Genome analysis of Candidatus Aschnera chinzeii, the bacterial endosymbiont of the blood-sucking bat fly Penicillidia jenynsii (Insecta: Diptera: Nycteribiidae).</title>
        <authorList>
            <person name="Koga R."/>
            <person name="Moriyama M."/>
            <person name="Nozaki T."/>
            <person name="Fukatsu T."/>
        </authorList>
    </citation>
    <scope>NUCLEOTIDE SEQUENCE</scope>
    <source>
        <strain evidence="9">Kw-01</strain>
    </source>
</reference>
<reference evidence="9" key="2">
    <citation type="submission" date="2023-10" db="EMBL/GenBank/DDBJ databases">
        <authorList>
            <person name="Koga R."/>
            <person name="Fukatsu T."/>
        </authorList>
    </citation>
    <scope>NUCLEOTIDE SEQUENCE</scope>
    <source>
        <strain evidence="9">Kw-01</strain>
    </source>
</reference>
<dbReference type="InterPro" id="IPR036291">
    <property type="entry name" value="NAD(P)-bd_dom_sf"/>
</dbReference>
<name>A0AAT9G4S3_9ENTR</name>
<comment type="catalytic activity">
    <reaction evidence="1 7">
        <text>dTDP-alpha-D-glucose = dTDP-4-dehydro-6-deoxy-alpha-D-glucose + H2O</text>
        <dbReference type="Rhea" id="RHEA:17221"/>
        <dbReference type="ChEBI" id="CHEBI:15377"/>
        <dbReference type="ChEBI" id="CHEBI:57477"/>
        <dbReference type="ChEBI" id="CHEBI:57649"/>
        <dbReference type="EC" id="4.2.1.46"/>
    </reaction>
</comment>
<evidence type="ECO:0000256" key="5">
    <source>
        <dbReference type="ARBA" id="ARBA00023027"/>
    </source>
</evidence>
<dbReference type="EC" id="4.2.1.46" evidence="4 7"/>
<dbReference type="NCBIfam" id="TIGR01181">
    <property type="entry name" value="dTDP_gluc_dehyt"/>
    <property type="match status" value="1"/>
</dbReference>
<dbReference type="GO" id="GO:0009225">
    <property type="term" value="P:nucleotide-sugar metabolic process"/>
    <property type="evidence" value="ECO:0007669"/>
    <property type="project" value="InterPro"/>
</dbReference>
<dbReference type="Gene3D" id="3.40.50.720">
    <property type="entry name" value="NAD(P)-binding Rossmann-like Domain"/>
    <property type="match status" value="1"/>
</dbReference>
<comment type="similarity">
    <text evidence="3 7">Belongs to the NAD(P)-dependent epimerase/dehydratase family. dTDP-glucose dehydratase subfamily.</text>
</comment>
<dbReference type="CDD" id="cd05246">
    <property type="entry name" value="dTDP_GD_SDR_e"/>
    <property type="match status" value="1"/>
</dbReference>
<keyword evidence="6 7" id="KW-0456">Lyase</keyword>
<dbReference type="EMBL" id="AP028961">
    <property type="protein sequence ID" value="BET44703.1"/>
    <property type="molecule type" value="Genomic_DNA"/>
</dbReference>
<dbReference type="GO" id="GO:0008460">
    <property type="term" value="F:dTDP-glucose 4,6-dehydratase activity"/>
    <property type="evidence" value="ECO:0007669"/>
    <property type="project" value="UniProtKB-EC"/>
</dbReference>
<dbReference type="InterPro" id="IPR016040">
    <property type="entry name" value="NAD(P)-bd_dom"/>
</dbReference>
<evidence type="ECO:0000256" key="6">
    <source>
        <dbReference type="ARBA" id="ARBA00023239"/>
    </source>
</evidence>
<evidence type="ECO:0000256" key="3">
    <source>
        <dbReference type="ARBA" id="ARBA00008178"/>
    </source>
</evidence>
<sequence>MHILITGGAGFIGSAIVRYIINYTNDYVTIIDSLTYASNMFALKSVSNNSRYNFIHVNICDNNKVLNILEKYKPDAVMHLAAESNVDRSINNPFLFIKTNIIGTYCLLKSSYNYWQKLNNKKKELFRFHHISTDEVYGDLMKQNKLFTEISPYAPNNPYAASKASSDHLVRTWHKTYGLPIIITHASNNYGPYSLPEKLIPLIIINAIKGKALPVYGDGNQIRDWLYVDDHVRALYLVITKATIGETYNISSNNQKSNIDVINTICNILEELHPHKPNGLDKYHDLITYIADRPGHDMRYAMDSNKIKKELGWTPFETYETGIRKTIKWYLQHKKLYL</sequence>
<feature type="domain" description="NAD(P)-binding" evidence="8">
    <location>
        <begin position="4"/>
        <end position="326"/>
    </location>
</feature>
<evidence type="ECO:0000256" key="1">
    <source>
        <dbReference type="ARBA" id="ARBA00001539"/>
    </source>
</evidence>
<dbReference type="Pfam" id="PF16363">
    <property type="entry name" value="GDP_Man_Dehyd"/>
    <property type="match status" value="1"/>
</dbReference>
<protein>
    <recommendedName>
        <fullName evidence="4 7">dTDP-glucose 4,6-dehydratase</fullName>
        <ecNumber evidence="4 7">4.2.1.46</ecNumber>
    </recommendedName>
</protein>
<evidence type="ECO:0000259" key="8">
    <source>
        <dbReference type="Pfam" id="PF16363"/>
    </source>
</evidence>
<gene>
    <name evidence="9" type="primary">rffG</name>
    <name evidence="9" type="ORF">ACHINZ_3750</name>
</gene>
<dbReference type="InterPro" id="IPR005888">
    <property type="entry name" value="dTDP_Gluc_deHydtase"/>
</dbReference>
<dbReference type="Gene3D" id="3.90.25.10">
    <property type="entry name" value="UDP-galactose 4-epimerase, domain 1"/>
    <property type="match status" value="1"/>
</dbReference>
<accession>A0AAT9G4S3</accession>
<dbReference type="SUPFAM" id="SSF51735">
    <property type="entry name" value="NAD(P)-binding Rossmann-fold domains"/>
    <property type="match status" value="1"/>
</dbReference>
<evidence type="ECO:0000313" key="9">
    <source>
        <dbReference type="EMBL" id="BET44703.1"/>
    </source>
</evidence>